<dbReference type="PANTHER" id="PTHR21577">
    <property type="entry name" value="SHUGOSHIN"/>
    <property type="match status" value="1"/>
</dbReference>
<keyword evidence="7" id="KW-0131">Cell cycle</keyword>
<dbReference type="STRING" id="13616.ENSMODP00000015551"/>
<dbReference type="GO" id="GO:0051177">
    <property type="term" value="P:meiotic sister chromatid cohesion"/>
    <property type="evidence" value="ECO:0000318"/>
    <property type="project" value="GO_Central"/>
</dbReference>
<dbReference type="PANTHER" id="PTHR21577:SF3">
    <property type="entry name" value="SHUGOSHIN 1-RELATED"/>
    <property type="match status" value="1"/>
</dbReference>
<dbReference type="KEGG" id="mdo:103105231"/>
<feature type="compositionally biased region" description="Polar residues" evidence="10">
    <location>
        <begin position="267"/>
        <end position="279"/>
    </location>
</feature>
<dbReference type="GO" id="GO:0000776">
    <property type="term" value="C:kinetochore"/>
    <property type="evidence" value="ECO:0000318"/>
    <property type="project" value="GO_Central"/>
</dbReference>
<dbReference type="Pfam" id="PF07557">
    <property type="entry name" value="Shugoshin_C"/>
    <property type="match status" value="1"/>
</dbReference>
<sequence>MFASEMEDPDSSGALFFTQRIKRYVKDKKTSKVNKLNTSLASKIKNKIINNSSIIKISLKHNNRALAQALSVVKENSRKLTTEKMLLQKEVEKLNFQNAFLRQKLNHLNKTLLEIEAFMSSNLISAIEMTNHTEDYQSPFILTACQKKDVGNQLDLLQHSFGREVPPIRPTQLPMRVLLTSADDDDDDSDDKDTFTCGSNLTSKKVPHSLTPVVCKASLSNQFHLELSGSPEKNNEKTDALDNPERNVSVVAVLSTENQAHPEEGSKSSSASEPNNNIQYVGKGKEKRSRSNSQSGNVTERKKRLPSWESSNLPAAIPLAVDLEQREVSNNVLNWSNKVNDNSIETETKTQQNGLCHLDSQSQSASDLNQAFPVVVLPNDEQQLHKTVYETDMDLTATEVSKIVSVQTGAHNKSQHKTKTSGKKAFRKVKDSSTDKNREKSKVQPKTSSYLPKEERDKNTEESSSLPLADSSKSEDQKLTLDTEQLTQLKTLKNIMCQELSEQNVVQISQHHDKKSKVRKTYVLNNEERRVSFFSPLSNKSHQDSNCGVGHSFQTFDKVKDFRRTFVVNNSNKDSCFPGQNDNEIVSGILENLENELQTIDNCTKGSQSLSDFKTQNSLSKEKQPSNQSNTDLSKKPLKYSKKRRTREILFEMNQIHEHYNKVMQHKESHIEDLNSETYKPEKKPKYQVNNIENGSCVELTRKKMENHDQCSDLQNINKICNKNSLGKPVSLLIKPKPKMFMQPADHTQHSVPLESGLKHSMRKLESDPKYHNEHPKGQTQNTIATLSKKTFHNSVTEENELHIKIPDKRESKSKKSRKTYVVAPVDQNEIGEKIPEALEERLIPCDSEQVIQEPDLENENVLVRIKPDQFTCNPVMENSSYHLNSLTQLYSSKTKKGFLNLDKPVAKDQKLPDNVTLKESPIFHVENTKQKHAFQEKTDGTVFQVSRRTETAGKGTKPLQDLTNASFVSHNSSPKSQSALDEISPIMPTKRRRAAVCYKEPSLTKKLRRGDEFTNSDFMDSKPKKSKGRKKKEDKESLQERL</sequence>
<feature type="region of interest" description="Disordered" evidence="10">
    <location>
        <begin position="226"/>
        <end position="246"/>
    </location>
</feature>
<evidence type="ECO:0000256" key="10">
    <source>
        <dbReference type="SAM" id="MobiDB-lite"/>
    </source>
</evidence>
<feature type="compositionally biased region" description="Basic and acidic residues" evidence="10">
    <location>
        <begin position="452"/>
        <end position="461"/>
    </location>
</feature>
<evidence type="ECO:0000256" key="4">
    <source>
        <dbReference type="ARBA" id="ARBA00022618"/>
    </source>
</evidence>
<dbReference type="Ensembl" id="ENSMODT00000015839.3">
    <property type="protein sequence ID" value="ENSMODP00000015551.2"/>
    <property type="gene ID" value="ENSMODG00000012421.4"/>
</dbReference>
<feature type="compositionally biased region" description="Basic and acidic residues" evidence="10">
    <location>
        <begin position="428"/>
        <end position="442"/>
    </location>
</feature>
<keyword evidence="8" id="KW-0137">Centromere</keyword>
<feature type="compositionally biased region" description="Low complexity" evidence="10">
    <location>
        <begin position="462"/>
        <end position="471"/>
    </location>
</feature>
<dbReference type="GO" id="GO:0045132">
    <property type="term" value="P:meiotic chromosome segregation"/>
    <property type="evidence" value="ECO:0007669"/>
    <property type="project" value="InterPro"/>
</dbReference>
<feature type="region of interest" description="Disordered" evidence="10">
    <location>
        <begin position="1006"/>
        <end position="1043"/>
    </location>
</feature>
<keyword evidence="4" id="KW-0132">Cell division</keyword>
<feature type="compositionally biased region" description="Polar residues" evidence="10">
    <location>
        <begin position="606"/>
        <end position="632"/>
    </location>
</feature>
<dbReference type="HOGENOM" id="CLU_264434_0_0_1"/>
<feature type="compositionally biased region" description="Basic residues" evidence="10">
    <location>
        <begin position="413"/>
        <end position="427"/>
    </location>
</feature>
<evidence type="ECO:0000256" key="6">
    <source>
        <dbReference type="ARBA" id="ARBA00023054"/>
    </source>
</evidence>
<keyword evidence="3" id="KW-0158">Chromosome</keyword>
<keyword evidence="5" id="KW-0159">Chromosome partition</keyword>
<dbReference type="GeneTree" id="ENSGT00940000154107"/>
<gene>
    <name evidence="12" type="primary">SGO2</name>
</gene>
<evidence type="ECO:0000256" key="1">
    <source>
        <dbReference type="ARBA" id="ARBA00004584"/>
    </source>
</evidence>
<dbReference type="FunCoup" id="F6PKI2">
    <property type="interactions" value="747"/>
</dbReference>
<dbReference type="eggNOG" id="ENOG502S9Y1">
    <property type="taxonomic scope" value="Eukaryota"/>
</dbReference>
<protein>
    <submittedName>
        <fullName evidence="12">Shugoshin 2</fullName>
    </submittedName>
</protein>
<name>F6PKI2_MONDO</name>
<reference evidence="12 13" key="1">
    <citation type="journal article" date="2007" name="Nature">
        <title>Genome of the marsupial Monodelphis domestica reveals innovation in non-coding sequences.</title>
        <authorList>
            <person name="Mikkelsen T.S."/>
            <person name="Wakefield M.J."/>
            <person name="Aken B."/>
            <person name="Amemiya C.T."/>
            <person name="Chang J.L."/>
            <person name="Duke S."/>
            <person name="Garber M."/>
            <person name="Gentles A.J."/>
            <person name="Goodstadt L."/>
            <person name="Heger A."/>
            <person name="Jurka J."/>
            <person name="Kamal M."/>
            <person name="Mauceli E."/>
            <person name="Searle S.M."/>
            <person name="Sharpe T."/>
            <person name="Baker M.L."/>
            <person name="Batzer M.A."/>
            <person name="Benos P.V."/>
            <person name="Belov K."/>
            <person name="Clamp M."/>
            <person name="Cook A."/>
            <person name="Cuff J."/>
            <person name="Das R."/>
            <person name="Davidow L."/>
            <person name="Deakin J.E."/>
            <person name="Fazzari M.J."/>
            <person name="Glass J.L."/>
            <person name="Grabherr M."/>
            <person name="Greally J.M."/>
            <person name="Gu W."/>
            <person name="Hore T.A."/>
            <person name="Huttley G.A."/>
            <person name="Kleber M."/>
            <person name="Jirtle R.L."/>
            <person name="Koina E."/>
            <person name="Lee J.T."/>
            <person name="Mahony S."/>
            <person name="Marra M.A."/>
            <person name="Miller R.D."/>
            <person name="Nicholls R.D."/>
            <person name="Oda M."/>
            <person name="Papenfuss A.T."/>
            <person name="Parra Z.E."/>
            <person name="Pollock D.D."/>
            <person name="Ray D.A."/>
            <person name="Schein J.E."/>
            <person name="Speed T.P."/>
            <person name="Thompson K."/>
            <person name="VandeBerg J.L."/>
            <person name="Wade C.M."/>
            <person name="Walker J.A."/>
            <person name="Waters P.D."/>
            <person name="Webber C."/>
            <person name="Weidman J.R."/>
            <person name="Xie X."/>
            <person name="Zody M.C."/>
            <person name="Baldwin J."/>
            <person name="Abdouelleil A."/>
            <person name="Abdulkadir J."/>
            <person name="Abebe A."/>
            <person name="Abera B."/>
            <person name="Abreu J."/>
            <person name="Acer S.C."/>
            <person name="Aftuck L."/>
            <person name="Alexander A."/>
            <person name="An P."/>
            <person name="Anderson E."/>
            <person name="Anderson S."/>
            <person name="Arachi H."/>
            <person name="Azer M."/>
            <person name="Bachantsang P."/>
            <person name="Barry A."/>
            <person name="Bayul T."/>
            <person name="Berlin A."/>
            <person name="Bessette D."/>
            <person name="Bloom T."/>
            <person name="Bloom T."/>
            <person name="Boguslavskiy L."/>
            <person name="Bonnet C."/>
            <person name="Boukhgalter B."/>
            <person name="Bourzgui I."/>
            <person name="Brown A."/>
            <person name="Cahill P."/>
            <person name="Channer S."/>
            <person name="Cheshatsang Y."/>
            <person name="Chuda L."/>
            <person name="Citroen M."/>
            <person name="Collymore A."/>
            <person name="Cooke P."/>
            <person name="Costello M."/>
            <person name="D'Aco K."/>
            <person name="Daza R."/>
            <person name="De Haan G."/>
            <person name="DeGray S."/>
            <person name="DeMaso C."/>
            <person name="Dhargay N."/>
            <person name="Dooley K."/>
            <person name="Dooley E."/>
            <person name="Doricent M."/>
            <person name="Dorje P."/>
            <person name="Dorjee K."/>
            <person name="Dupes A."/>
            <person name="Elong R."/>
            <person name="Falk J."/>
            <person name="Farina A."/>
            <person name="Faro S."/>
            <person name="Ferguson D."/>
            <person name="Fisher S."/>
            <person name="Foley C.D."/>
            <person name="Franke A."/>
            <person name="Friedrich D."/>
            <person name="Gadbois L."/>
            <person name="Gearin G."/>
            <person name="Gearin C.R."/>
            <person name="Giannoukos G."/>
            <person name="Goode T."/>
            <person name="Graham J."/>
            <person name="Grandbois E."/>
            <person name="Grewal S."/>
            <person name="Gyaltsen K."/>
            <person name="Hafez N."/>
            <person name="Hagos B."/>
            <person name="Hall J."/>
            <person name="Henson C."/>
            <person name="Hollinger A."/>
            <person name="Honan T."/>
            <person name="Huard M.D."/>
            <person name="Hughes L."/>
            <person name="Hurhula B."/>
            <person name="Husby M.E."/>
            <person name="Kamat A."/>
            <person name="Kanga B."/>
            <person name="Kashin S."/>
            <person name="Khazanovich D."/>
            <person name="Kisner P."/>
            <person name="Lance K."/>
            <person name="Lara M."/>
            <person name="Lee W."/>
            <person name="Lennon N."/>
            <person name="Letendre F."/>
            <person name="LeVine R."/>
            <person name="Lipovsky A."/>
            <person name="Liu X."/>
            <person name="Liu J."/>
            <person name="Liu S."/>
            <person name="Lokyitsang T."/>
            <person name="Lokyitsang Y."/>
            <person name="Lubonja R."/>
            <person name="Lui A."/>
            <person name="MacDonald P."/>
            <person name="Magnisalis V."/>
            <person name="Maru K."/>
            <person name="Matthews C."/>
            <person name="McCusker W."/>
            <person name="McDonough S."/>
            <person name="Mehta T."/>
            <person name="Meldrim J."/>
            <person name="Meneus L."/>
            <person name="Mihai O."/>
            <person name="Mihalev A."/>
            <person name="Mihova T."/>
            <person name="Mittelman R."/>
            <person name="Mlenga V."/>
            <person name="Montmayeur A."/>
            <person name="Mulrain L."/>
            <person name="Navidi A."/>
            <person name="Naylor J."/>
            <person name="Negash T."/>
            <person name="Nguyen T."/>
            <person name="Nguyen N."/>
            <person name="Nicol R."/>
            <person name="Norbu C."/>
            <person name="Norbu N."/>
            <person name="Novod N."/>
            <person name="O'Neill B."/>
            <person name="Osman S."/>
            <person name="Markiewicz E."/>
            <person name="Oyono O.L."/>
            <person name="Patti C."/>
            <person name="Phunkhang P."/>
            <person name="Pierre F."/>
            <person name="Priest M."/>
            <person name="Raghuraman S."/>
            <person name="Rege F."/>
            <person name="Reyes R."/>
            <person name="Rise C."/>
            <person name="Rogov P."/>
            <person name="Ross K."/>
            <person name="Ryan E."/>
            <person name="Settipalli S."/>
            <person name="Shea T."/>
            <person name="Sherpa N."/>
            <person name="Shi L."/>
            <person name="Shih D."/>
            <person name="Sparrow T."/>
            <person name="Spaulding J."/>
            <person name="Stalker J."/>
            <person name="Stange-Thomann N."/>
            <person name="Stavropoulos S."/>
            <person name="Stone C."/>
            <person name="Strader C."/>
            <person name="Tesfaye S."/>
            <person name="Thomson T."/>
            <person name="Thoulutsang Y."/>
            <person name="Thoulutsang D."/>
            <person name="Topham K."/>
            <person name="Topping I."/>
            <person name="Tsamla T."/>
            <person name="Vassiliev H."/>
            <person name="Vo A."/>
            <person name="Wangchuk T."/>
            <person name="Wangdi T."/>
            <person name="Weiand M."/>
            <person name="Wilkinson J."/>
            <person name="Wilson A."/>
            <person name="Yadav S."/>
            <person name="Young G."/>
            <person name="Yu Q."/>
            <person name="Zembek L."/>
            <person name="Zhong D."/>
            <person name="Zimmer A."/>
            <person name="Zwirko Z."/>
            <person name="Jaffe D.B."/>
            <person name="Alvarez P."/>
            <person name="Brockman W."/>
            <person name="Butler J."/>
            <person name="Chin C."/>
            <person name="Gnerre S."/>
            <person name="MacCallum I."/>
            <person name="Graves J.A."/>
            <person name="Ponting C.P."/>
            <person name="Breen M."/>
            <person name="Samollow P.B."/>
            <person name="Lander E.S."/>
            <person name="Lindblad-Toh K."/>
        </authorList>
    </citation>
    <scope>NUCLEOTIDE SEQUENCE [LARGE SCALE GENOMIC DNA]</scope>
</reference>
<dbReference type="Bgee" id="ENSMODG00000012421">
    <property type="expression patterns" value="Expressed in hindlimb bud and 19 other cell types or tissues"/>
</dbReference>
<feature type="region of interest" description="Disordered" evidence="10">
    <location>
        <begin position="258"/>
        <end position="309"/>
    </location>
</feature>
<feature type="coiled-coil region" evidence="9">
    <location>
        <begin position="84"/>
        <end position="111"/>
    </location>
</feature>
<evidence type="ECO:0000313" key="13">
    <source>
        <dbReference type="Proteomes" id="UP000002280"/>
    </source>
</evidence>
<keyword evidence="6 9" id="KW-0175">Coiled coil</keyword>
<dbReference type="AlphaFoldDB" id="F6PKI2"/>
<dbReference type="InterPro" id="IPR011515">
    <property type="entry name" value="Shugoshin_C"/>
</dbReference>
<dbReference type="CTD" id="151246"/>
<comment type="similarity">
    <text evidence="2">Belongs to the shugoshin family.</text>
</comment>
<feature type="compositionally biased region" description="Basic and acidic residues" evidence="10">
    <location>
        <begin position="1032"/>
        <end position="1043"/>
    </location>
</feature>
<dbReference type="GeneID" id="103105231"/>
<evidence type="ECO:0000256" key="5">
    <source>
        <dbReference type="ARBA" id="ARBA00022829"/>
    </source>
</evidence>
<evidence type="ECO:0000259" key="11">
    <source>
        <dbReference type="Pfam" id="PF07557"/>
    </source>
</evidence>
<comment type="subcellular location">
    <subcellularLocation>
        <location evidence="1">Chromosome</location>
        <location evidence="1">Centromere</location>
    </subcellularLocation>
</comment>
<proteinExistence type="inferred from homology"/>
<feature type="domain" description="Shugoshin C-terminal" evidence="11">
    <location>
        <begin position="991"/>
        <end position="1010"/>
    </location>
</feature>
<dbReference type="RefSeq" id="XP_007494650.1">
    <property type="nucleotide sequence ID" value="XM_007494588.3"/>
</dbReference>
<feature type="compositionally biased region" description="Basic and acidic residues" evidence="10">
    <location>
        <begin position="233"/>
        <end position="245"/>
    </location>
</feature>
<evidence type="ECO:0000256" key="2">
    <source>
        <dbReference type="ARBA" id="ARBA00010845"/>
    </source>
</evidence>
<reference evidence="12" key="2">
    <citation type="submission" date="2025-08" db="UniProtKB">
        <authorList>
            <consortium name="Ensembl"/>
        </authorList>
    </citation>
    <scope>IDENTIFICATION</scope>
</reference>
<organism evidence="12 13">
    <name type="scientific">Monodelphis domestica</name>
    <name type="common">Gray short-tailed opossum</name>
    <dbReference type="NCBI Taxonomy" id="13616"/>
    <lineage>
        <taxon>Eukaryota</taxon>
        <taxon>Metazoa</taxon>
        <taxon>Chordata</taxon>
        <taxon>Craniata</taxon>
        <taxon>Vertebrata</taxon>
        <taxon>Euteleostomi</taxon>
        <taxon>Mammalia</taxon>
        <taxon>Metatheria</taxon>
        <taxon>Didelphimorphia</taxon>
        <taxon>Didelphidae</taxon>
        <taxon>Monodelphis</taxon>
    </lineage>
</organism>
<dbReference type="InterPro" id="IPR038889">
    <property type="entry name" value="Shugoshin1/2"/>
</dbReference>
<keyword evidence="13" id="KW-1185">Reference proteome</keyword>
<evidence type="ECO:0000256" key="8">
    <source>
        <dbReference type="ARBA" id="ARBA00023328"/>
    </source>
</evidence>
<evidence type="ECO:0000256" key="3">
    <source>
        <dbReference type="ARBA" id="ARBA00022454"/>
    </source>
</evidence>
<dbReference type="GO" id="GO:0051301">
    <property type="term" value="P:cell division"/>
    <property type="evidence" value="ECO:0007669"/>
    <property type="project" value="UniProtKB-KW"/>
</dbReference>
<dbReference type="GO" id="GO:0005634">
    <property type="term" value="C:nucleus"/>
    <property type="evidence" value="ECO:0007669"/>
    <property type="project" value="InterPro"/>
</dbReference>
<dbReference type="Proteomes" id="UP000002280">
    <property type="component" value="Chromosome 4"/>
</dbReference>
<accession>F6PKI2</accession>
<evidence type="ECO:0000256" key="7">
    <source>
        <dbReference type="ARBA" id="ARBA00023306"/>
    </source>
</evidence>
<feature type="region of interest" description="Disordered" evidence="10">
    <location>
        <begin position="606"/>
        <end position="639"/>
    </location>
</feature>
<evidence type="ECO:0000313" key="12">
    <source>
        <dbReference type="Ensembl" id="ENSMODP00000015551.2"/>
    </source>
</evidence>
<feature type="region of interest" description="Disordered" evidence="10">
    <location>
        <begin position="407"/>
        <end position="479"/>
    </location>
</feature>
<evidence type="ECO:0000256" key="9">
    <source>
        <dbReference type="SAM" id="Coils"/>
    </source>
</evidence>
<reference evidence="12" key="3">
    <citation type="submission" date="2025-09" db="UniProtKB">
        <authorList>
            <consortium name="Ensembl"/>
        </authorList>
    </citation>
    <scope>IDENTIFICATION</scope>
</reference>
<dbReference type="OMA" id="ATVCYKE"/>
<dbReference type="OrthoDB" id="5990092at2759"/>
<dbReference type="InParanoid" id="F6PKI2"/>